<name>A0A1T4QW24_9FUSO</name>
<evidence type="ECO:0000313" key="2">
    <source>
        <dbReference type="Proteomes" id="UP000191153"/>
    </source>
</evidence>
<sequence>MSIKFQRTDTKAVIIISSLDYFKTAVLFIPEEELHIHLNQVDNYENILDIKLVGEKNIEIYLNKYIGILNFETKHIDLVPFNCLGDQKEGEFKG</sequence>
<proteinExistence type="predicted"/>
<protein>
    <submittedName>
        <fullName evidence="1">Uncharacterized protein</fullName>
    </submittedName>
</protein>
<evidence type="ECO:0000313" key="1">
    <source>
        <dbReference type="EMBL" id="SKA07518.1"/>
    </source>
</evidence>
<dbReference type="Proteomes" id="UP000191153">
    <property type="component" value="Unassembled WGS sequence"/>
</dbReference>
<dbReference type="EMBL" id="FUWX01000032">
    <property type="protein sequence ID" value="SKA07518.1"/>
    <property type="molecule type" value="Genomic_DNA"/>
</dbReference>
<organism evidence="1 2">
    <name type="scientific">Cetobacterium ceti</name>
    <dbReference type="NCBI Taxonomy" id="180163"/>
    <lineage>
        <taxon>Bacteria</taxon>
        <taxon>Fusobacteriati</taxon>
        <taxon>Fusobacteriota</taxon>
        <taxon>Fusobacteriia</taxon>
        <taxon>Fusobacteriales</taxon>
        <taxon>Fusobacteriaceae</taxon>
        <taxon>Cetobacterium</taxon>
    </lineage>
</organism>
<gene>
    <name evidence="1" type="ORF">SAMN02745174_02460</name>
</gene>
<dbReference type="AlphaFoldDB" id="A0A1T4QW24"/>
<dbReference type="RefSeq" id="WP_143311354.1">
    <property type="nucleotide sequence ID" value="NZ_FUWX01000032.1"/>
</dbReference>
<accession>A0A1T4QW24</accession>
<reference evidence="1 2" key="1">
    <citation type="submission" date="2017-02" db="EMBL/GenBank/DDBJ databases">
        <authorList>
            <person name="Peterson S.W."/>
        </authorList>
    </citation>
    <scope>NUCLEOTIDE SEQUENCE [LARGE SCALE GENOMIC DNA]</scope>
    <source>
        <strain evidence="1 2">ATCC 700028</strain>
    </source>
</reference>
<keyword evidence="2" id="KW-1185">Reference proteome</keyword>